<evidence type="ECO:0000256" key="1">
    <source>
        <dbReference type="SAM" id="Phobius"/>
    </source>
</evidence>
<dbReference type="EC" id="2.3.1.-" evidence="4"/>
<feature type="transmembrane region" description="Helical" evidence="1">
    <location>
        <begin position="138"/>
        <end position="158"/>
    </location>
</feature>
<reference evidence="4 5" key="1">
    <citation type="submission" date="2024-09" db="EMBL/GenBank/DDBJ databases">
        <authorList>
            <person name="Zhang Z.-H."/>
        </authorList>
    </citation>
    <scope>NUCLEOTIDE SEQUENCE [LARGE SCALE GENOMIC DNA]</scope>
    <source>
        <strain evidence="4 5">HHTR114</strain>
    </source>
</reference>
<keyword evidence="4" id="KW-0808">Transferase</keyword>
<gene>
    <name evidence="4" type="ORF">ACFMB1_14635</name>
</gene>
<dbReference type="GO" id="GO:0016746">
    <property type="term" value="F:acyltransferase activity"/>
    <property type="evidence" value="ECO:0007669"/>
    <property type="project" value="UniProtKB-KW"/>
</dbReference>
<feature type="transmembrane region" description="Helical" evidence="1">
    <location>
        <begin position="285"/>
        <end position="302"/>
    </location>
</feature>
<feature type="domain" description="Acyltransferase 3" evidence="2">
    <location>
        <begin position="8"/>
        <end position="327"/>
    </location>
</feature>
<dbReference type="EMBL" id="JBHPON010000002">
    <property type="protein sequence ID" value="MFC6036792.1"/>
    <property type="molecule type" value="Genomic_DNA"/>
</dbReference>
<dbReference type="Proteomes" id="UP001596116">
    <property type="component" value="Unassembled WGS sequence"/>
</dbReference>
<feature type="transmembrane region" description="Helical" evidence="1">
    <location>
        <begin position="165"/>
        <end position="185"/>
    </location>
</feature>
<dbReference type="PANTHER" id="PTHR23028:SF53">
    <property type="entry name" value="ACYL_TRANSF_3 DOMAIN-CONTAINING PROTEIN"/>
    <property type="match status" value="1"/>
</dbReference>
<evidence type="ECO:0000259" key="2">
    <source>
        <dbReference type="Pfam" id="PF01757"/>
    </source>
</evidence>
<feature type="transmembrane region" description="Helical" evidence="1">
    <location>
        <begin position="223"/>
        <end position="240"/>
    </location>
</feature>
<feature type="transmembrane region" description="Helical" evidence="1">
    <location>
        <begin position="246"/>
        <end position="264"/>
    </location>
</feature>
<organism evidence="4 5">
    <name type="scientific">Hyphococcus aureus</name>
    <dbReference type="NCBI Taxonomy" id="2666033"/>
    <lineage>
        <taxon>Bacteria</taxon>
        <taxon>Pseudomonadati</taxon>
        <taxon>Pseudomonadota</taxon>
        <taxon>Alphaproteobacteria</taxon>
        <taxon>Parvularculales</taxon>
        <taxon>Parvularculaceae</taxon>
        <taxon>Hyphococcus</taxon>
    </lineage>
</organism>
<keyword evidence="5" id="KW-1185">Reference proteome</keyword>
<dbReference type="Pfam" id="PF01757">
    <property type="entry name" value="Acyl_transf_3"/>
    <property type="match status" value="1"/>
</dbReference>
<feature type="transmembrane region" description="Helical" evidence="1">
    <location>
        <begin position="12"/>
        <end position="28"/>
    </location>
</feature>
<name>A0ABW1L1I5_9PROT</name>
<dbReference type="Pfam" id="PF19040">
    <property type="entry name" value="SGNH"/>
    <property type="match status" value="1"/>
</dbReference>
<dbReference type="PANTHER" id="PTHR23028">
    <property type="entry name" value="ACETYLTRANSFERASE"/>
    <property type="match status" value="1"/>
</dbReference>
<feature type="transmembrane region" description="Helical" evidence="1">
    <location>
        <begin position="191"/>
        <end position="211"/>
    </location>
</feature>
<evidence type="ECO:0000313" key="4">
    <source>
        <dbReference type="EMBL" id="MFC6036792.1"/>
    </source>
</evidence>
<sequence>MAKSRYFEAIDGLRAIAVLLVLFFHAGFSFAKGGFVGVDVFFVISGFLITGMIARDIERDHWSFGRFYLRRIARLTPALLATVIATLTVGYFILSPEDLARLGRTGSYAAVSGSNFFFWLESGYFDQASSSKPLLHTWSLGVEEQFYLVWPALVFLLAKAGGRKAIAIGLAGLGAVSLIAALYGSGKNPGAVFFLMPFRIHQFALGGLIALMLQLKTGRTQSYTGIAAILLLIVSGNLASGDSGPYLLNAVLPAIAAALFIWSSEAKVIKTVFASPPMRWLGKRSYSIYLVHWPLMVMWPLATDFELSATEGVIAILFSVGLGAALYSFVEKPFRFTAEKTQKARDRSLVATAFLLVAVMFAGAHLWALDGLPGRTNPAFKKYASMKNEWDNRQDKLRMGVCNITDAKGARTFDEKICATPPGDRAAYMIIGDSYGSDAYLILPQAYPDVYFGQLTLPGCVLGGPDSMKYNKKWSWCADLYRKAYALARRNGFDGVIFASNWKEKSSDLIDELASWSSQHDLDPVVLTYRPTFKERIPKIVTTSVSKAAAERRAAKAELVSHQIWANAMEDQFQGEVTIVNMYKLLCGERPCPIFDDKGDLLYLDTSHISTAGAQWAAQRIKEQHPQLFEKR</sequence>
<accession>A0ABW1L1I5</accession>
<proteinExistence type="predicted"/>
<evidence type="ECO:0000313" key="5">
    <source>
        <dbReference type="Proteomes" id="UP001596116"/>
    </source>
</evidence>
<feature type="transmembrane region" description="Helical" evidence="1">
    <location>
        <begin position="349"/>
        <end position="368"/>
    </location>
</feature>
<comment type="caution">
    <text evidence="4">The sequence shown here is derived from an EMBL/GenBank/DDBJ whole genome shotgun (WGS) entry which is preliminary data.</text>
</comment>
<feature type="transmembrane region" description="Helical" evidence="1">
    <location>
        <begin position="75"/>
        <end position="94"/>
    </location>
</feature>
<keyword evidence="1" id="KW-0472">Membrane</keyword>
<dbReference type="RefSeq" id="WP_379881962.1">
    <property type="nucleotide sequence ID" value="NZ_JBHPON010000002.1"/>
</dbReference>
<feature type="transmembrane region" description="Helical" evidence="1">
    <location>
        <begin position="34"/>
        <end position="54"/>
    </location>
</feature>
<feature type="transmembrane region" description="Helical" evidence="1">
    <location>
        <begin position="308"/>
        <end position="329"/>
    </location>
</feature>
<evidence type="ECO:0000259" key="3">
    <source>
        <dbReference type="Pfam" id="PF19040"/>
    </source>
</evidence>
<dbReference type="InterPro" id="IPR043968">
    <property type="entry name" value="SGNH"/>
</dbReference>
<protein>
    <submittedName>
        <fullName evidence="4">Acyltransferase family protein</fullName>
        <ecNumber evidence="4">2.3.1.-</ecNumber>
    </submittedName>
</protein>
<dbReference type="InterPro" id="IPR050879">
    <property type="entry name" value="Acyltransferase_3"/>
</dbReference>
<dbReference type="InterPro" id="IPR002656">
    <property type="entry name" value="Acyl_transf_3_dom"/>
</dbReference>
<keyword evidence="1" id="KW-0812">Transmembrane</keyword>
<keyword evidence="1" id="KW-1133">Transmembrane helix</keyword>
<keyword evidence="4" id="KW-0012">Acyltransferase</keyword>
<feature type="domain" description="SGNH" evidence="3">
    <location>
        <begin position="414"/>
        <end position="622"/>
    </location>
</feature>